<dbReference type="InterPro" id="IPR045963">
    <property type="entry name" value="DUF6383"/>
</dbReference>
<sequence length="271" mass="29176">MKKKLLFMVFAALAITTTATNAQTTVWDFGNSTDWPENSGYSTNTVVNNFGIFPGQDLSGNAYANTGQLEIGQNSGAFPDGFTATKRFKFNGSSYETGFLPVTTPPTKRYFYFAVAGPVTVKVWFRTGGSGTRTLYITDGTNLVGSLGSDSSNDRLILTANYTGTSGNLYISCDAACNIMKIEVTGALGTTQTLSVNDFDQIATKVHSYKNQVFVSNVLTATEVKVYNVLGALVKSFTTSSDTDFQLNQTGVFVVNVKTDEGEKSVKVLLN</sequence>
<evidence type="ECO:0000313" key="4">
    <source>
        <dbReference type="EMBL" id="GGD23744.1"/>
    </source>
</evidence>
<evidence type="ECO:0000313" key="5">
    <source>
        <dbReference type="Proteomes" id="UP000625735"/>
    </source>
</evidence>
<feature type="chain" id="PRO_5038008564" description="DUF6383 domain-containing protein" evidence="2">
    <location>
        <begin position="23"/>
        <end position="271"/>
    </location>
</feature>
<keyword evidence="5" id="KW-1185">Reference proteome</keyword>
<dbReference type="EMBL" id="BMFG01000004">
    <property type="protein sequence ID" value="GGD23744.1"/>
    <property type="molecule type" value="Genomic_DNA"/>
</dbReference>
<keyword evidence="1 2" id="KW-0732">Signal</keyword>
<evidence type="ECO:0000259" key="3">
    <source>
        <dbReference type="Pfam" id="PF19910"/>
    </source>
</evidence>
<reference evidence="4" key="1">
    <citation type="journal article" date="2014" name="Int. J. Syst. Evol. Microbiol.">
        <title>Complete genome sequence of Corynebacterium casei LMG S-19264T (=DSM 44701T), isolated from a smear-ripened cheese.</title>
        <authorList>
            <consortium name="US DOE Joint Genome Institute (JGI-PGF)"/>
            <person name="Walter F."/>
            <person name="Albersmeier A."/>
            <person name="Kalinowski J."/>
            <person name="Ruckert C."/>
        </authorList>
    </citation>
    <scope>NUCLEOTIDE SEQUENCE</scope>
    <source>
        <strain evidence="4">CGMCC 1.12506</strain>
    </source>
</reference>
<dbReference type="Pfam" id="PF19910">
    <property type="entry name" value="DUF6383"/>
    <property type="match status" value="1"/>
</dbReference>
<name>A0A916Y078_9FLAO</name>
<dbReference type="Proteomes" id="UP000625735">
    <property type="component" value="Unassembled WGS sequence"/>
</dbReference>
<feature type="domain" description="DUF6383" evidence="3">
    <location>
        <begin position="202"/>
        <end position="269"/>
    </location>
</feature>
<gene>
    <name evidence="4" type="ORF">GCM10011343_12410</name>
</gene>
<organism evidence="4 5">
    <name type="scientific">Flavobacterium orientale</name>
    <dbReference type="NCBI Taxonomy" id="1756020"/>
    <lineage>
        <taxon>Bacteria</taxon>
        <taxon>Pseudomonadati</taxon>
        <taxon>Bacteroidota</taxon>
        <taxon>Flavobacteriia</taxon>
        <taxon>Flavobacteriales</taxon>
        <taxon>Flavobacteriaceae</taxon>
        <taxon>Flavobacterium</taxon>
    </lineage>
</organism>
<protein>
    <recommendedName>
        <fullName evidence="3">DUF6383 domain-containing protein</fullName>
    </recommendedName>
</protein>
<comment type="caution">
    <text evidence="4">The sequence shown here is derived from an EMBL/GenBank/DDBJ whole genome shotgun (WGS) entry which is preliminary data.</text>
</comment>
<evidence type="ECO:0000256" key="2">
    <source>
        <dbReference type="SAM" id="SignalP"/>
    </source>
</evidence>
<evidence type="ECO:0000256" key="1">
    <source>
        <dbReference type="ARBA" id="ARBA00022729"/>
    </source>
</evidence>
<reference evidence="4" key="2">
    <citation type="submission" date="2020-09" db="EMBL/GenBank/DDBJ databases">
        <authorList>
            <person name="Sun Q."/>
            <person name="Zhou Y."/>
        </authorList>
    </citation>
    <scope>NUCLEOTIDE SEQUENCE</scope>
    <source>
        <strain evidence="4">CGMCC 1.12506</strain>
    </source>
</reference>
<dbReference type="InterPro" id="IPR026444">
    <property type="entry name" value="Secre_tail"/>
</dbReference>
<proteinExistence type="predicted"/>
<dbReference type="RefSeq" id="WP_188361683.1">
    <property type="nucleotide sequence ID" value="NZ_BMFG01000004.1"/>
</dbReference>
<dbReference type="AlphaFoldDB" id="A0A916Y078"/>
<accession>A0A916Y078</accession>
<feature type="signal peptide" evidence="2">
    <location>
        <begin position="1"/>
        <end position="22"/>
    </location>
</feature>
<dbReference type="NCBIfam" id="TIGR04183">
    <property type="entry name" value="Por_Secre_tail"/>
    <property type="match status" value="1"/>
</dbReference>